<keyword evidence="5" id="KW-1133">Transmembrane helix</keyword>
<evidence type="ECO:0000256" key="2">
    <source>
        <dbReference type="ARBA" id="ARBA00022676"/>
    </source>
</evidence>
<accession>F6I7M5</accession>
<feature type="binding site" evidence="10">
    <location>
        <position position="57"/>
    </location>
    <ligand>
        <name>UDP-alpha-D-glucose</name>
        <dbReference type="ChEBI" id="CHEBI:58885"/>
    </ligand>
</feature>
<dbReference type="EMBL" id="FN596838">
    <property type="protein sequence ID" value="CCB62944.1"/>
    <property type="molecule type" value="Genomic_DNA"/>
</dbReference>
<organism evidence="12 13">
    <name type="scientific">Vitis vinifera</name>
    <name type="common">Grape</name>
    <dbReference type="NCBI Taxonomy" id="29760"/>
    <lineage>
        <taxon>Eukaryota</taxon>
        <taxon>Viridiplantae</taxon>
        <taxon>Streptophyta</taxon>
        <taxon>Embryophyta</taxon>
        <taxon>Tracheophyta</taxon>
        <taxon>Spermatophyta</taxon>
        <taxon>Magnoliopsida</taxon>
        <taxon>eudicotyledons</taxon>
        <taxon>Gunneridae</taxon>
        <taxon>Pentapetalae</taxon>
        <taxon>rosids</taxon>
        <taxon>Vitales</taxon>
        <taxon>Vitaceae</taxon>
        <taxon>Viteae</taxon>
        <taxon>Vitis</taxon>
    </lineage>
</organism>
<keyword evidence="3" id="KW-0808">Transferase</keyword>
<name>F6I7M5_VITVI</name>
<evidence type="ECO:0000256" key="9">
    <source>
        <dbReference type="ARBA" id="ARBA00037405"/>
    </source>
</evidence>
<dbReference type="GO" id="GO:0000139">
    <property type="term" value="C:Golgi membrane"/>
    <property type="evidence" value="ECO:0007669"/>
    <property type="project" value="UniProtKB-SubCell"/>
</dbReference>
<feature type="region of interest" description="Disordered" evidence="11">
    <location>
        <begin position="164"/>
        <end position="191"/>
    </location>
</feature>
<evidence type="ECO:0000256" key="1">
    <source>
        <dbReference type="ARBA" id="ARBA00004653"/>
    </source>
</evidence>
<dbReference type="InParanoid" id="F6I7M5"/>
<dbReference type="HOGENOM" id="CLU_1423836_0_0_1"/>
<evidence type="ECO:0000256" key="7">
    <source>
        <dbReference type="ARBA" id="ARBA00023136"/>
    </source>
</evidence>
<evidence type="ECO:0000256" key="11">
    <source>
        <dbReference type="SAM" id="MobiDB-lite"/>
    </source>
</evidence>
<dbReference type="GO" id="GO:0030244">
    <property type="term" value="P:cellulose biosynthetic process"/>
    <property type="evidence" value="ECO:0007669"/>
    <property type="project" value="InterPro"/>
</dbReference>
<dbReference type="GO" id="GO:0071555">
    <property type="term" value="P:cell wall organization"/>
    <property type="evidence" value="ECO:0007669"/>
    <property type="project" value="UniProtKB-KW"/>
</dbReference>
<evidence type="ECO:0008006" key="14">
    <source>
        <dbReference type="Google" id="ProtNLM"/>
    </source>
</evidence>
<comment type="function">
    <text evidence="9">Thought to be a Golgi-localized beta-glycan synthase that polymerize the backbones of noncellulosic polysaccharides (hemicelluloses) of plant cell wall.</text>
</comment>
<dbReference type="PANTHER" id="PTHR13301">
    <property type="entry name" value="X-BOX TRANSCRIPTION FACTOR-RELATED"/>
    <property type="match status" value="1"/>
</dbReference>
<gene>
    <name evidence="12" type="ORF">VIT_00s0975g00020</name>
</gene>
<keyword evidence="8" id="KW-0961">Cell wall biogenesis/degradation</keyword>
<dbReference type="eggNOG" id="ENOG502QS7H">
    <property type="taxonomic scope" value="Eukaryota"/>
</dbReference>
<dbReference type="AlphaFoldDB" id="F6I7M5"/>
<feature type="binding site" evidence="10">
    <location>
        <position position="86"/>
    </location>
    <ligand>
        <name>UDP-alpha-D-glucose</name>
        <dbReference type="ChEBI" id="CHEBI:58885"/>
    </ligand>
</feature>
<keyword evidence="6" id="KW-0333">Golgi apparatus</keyword>
<evidence type="ECO:0000256" key="6">
    <source>
        <dbReference type="ARBA" id="ARBA00023034"/>
    </source>
</evidence>
<evidence type="ECO:0000256" key="3">
    <source>
        <dbReference type="ARBA" id="ARBA00022679"/>
    </source>
</evidence>
<keyword evidence="4" id="KW-0812">Transmembrane</keyword>
<evidence type="ECO:0000256" key="5">
    <source>
        <dbReference type="ARBA" id="ARBA00022989"/>
    </source>
</evidence>
<dbReference type="Gene3D" id="3.90.550.10">
    <property type="entry name" value="Spore Coat Polysaccharide Biosynthesis Protein SpsA, Chain A"/>
    <property type="match status" value="1"/>
</dbReference>
<dbReference type="PaxDb" id="29760-VIT_00s0975g00020.t01"/>
<proteinExistence type="predicted"/>
<keyword evidence="2" id="KW-0328">Glycosyltransferase</keyword>
<dbReference type="InterPro" id="IPR005150">
    <property type="entry name" value="Cellulose_synth"/>
</dbReference>
<dbReference type="Proteomes" id="UP000009183">
    <property type="component" value="Unassembled WGS sequence, unordered"/>
</dbReference>
<keyword evidence="7" id="KW-0472">Membrane</keyword>
<evidence type="ECO:0000313" key="12">
    <source>
        <dbReference type="EMBL" id="CCB62944.1"/>
    </source>
</evidence>
<protein>
    <recommendedName>
        <fullName evidence="14">Cellulose synthase-like protein E6</fullName>
    </recommendedName>
</protein>
<evidence type="ECO:0000256" key="10">
    <source>
        <dbReference type="PIRSR" id="PIRSR605150-2"/>
    </source>
</evidence>
<evidence type="ECO:0000313" key="13">
    <source>
        <dbReference type="Proteomes" id="UP000009183"/>
    </source>
</evidence>
<dbReference type="STRING" id="29760.F6I7M5"/>
<dbReference type="Pfam" id="PF03552">
    <property type="entry name" value="Cellulose_synt"/>
    <property type="match status" value="1"/>
</dbReference>
<evidence type="ECO:0000256" key="8">
    <source>
        <dbReference type="ARBA" id="ARBA00023316"/>
    </source>
</evidence>
<dbReference type="GO" id="GO:0016760">
    <property type="term" value="F:cellulose synthase (UDP-forming) activity"/>
    <property type="evidence" value="ECO:0007669"/>
    <property type="project" value="InterPro"/>
</dbReference>
<comment type="subcellular location">
    <subcellularLocation>
        <location evidence="1">Golgi apparatus membrane</location>
        <topology evidence="1">Multi-pass membrane protein</topology>
    </subcellularLocation>
</comment>
<reference evidence="13" key="1">
    <citation type="journal article" date="2007" name="Nature">
        <title>The grapevine genome sequence suggests ancestral hexaploidization in major angiosperm phyla.</title>
        <authorList>
            <consortium name="The French-Italian Public Consortium for Grapevine Genome Characterization."/>
            <person name="Jaillon O."/>
            <person name="Aury J.-M."/>
            <person name="Noel B."/>
            <person name="Policriti A."/>
            <person name="Clepet C."/>
            <person name="Casagrande A."/>
            <person name="Choisne N."/>
            <person name="Aubourg S."/>
            <person name="Vitulo N."/>
            <person name="Jubin C."/>
            <person name="Vezzi A."/>
            <person name="Legeai F."/>
            <person name="Hugueney P."/>
            <person name="Dasilva C."/>
            <person name="Horner D."/>
            <person name="Mica E."/>
            <person name="Jublot D."/>
            <person name="Poulain J."/>
            <person name="Bruyere C."/>
            <person name="Billault A."/>
            <person name="Segurens B."/>
            <person name="Gouyvenoux M."/>
            <person name="Ugarte E."/>
            <person name="Cattonaro F."/>
            <person name="Anthouard V."/>
            <person name="Vico V."/>
            <person name="Del Fabbro C."/>
            <person name="Alaux M."/>
            <person name="Di Gaspero G."/>
            <person name="Dumas V."/>
            <person name="Felice N."/>
            <person name="Paillard S."/>
            <person name="Juman I."/>
            <person name="Moroldo M."/>
            <person name="Scalabrin S."/>
            <person name="Canaguier A."/>
            <person name="Le Clainche I."/>
            <person name="Malacrida G."/>
            <person name="Durand E."/>
            <person name="Pesole G."/>
            <person name="Laucou V."/>
            <person name="Chatelet P."/>
            <person name="Merdinoglu D."/>
            <person name="Delledonne M."/>
            <person name="Pezzotti M."/>
            <person name="Lecharny A."/>
            <person name="Scarpelli C."/>
            <person name="Artiguenave F."/>
            <person name="Pe M.E."/>
            <person name="Valle G."/>
            <person name="Morgante M."/>
            <person name="Caboche M."/>
            <person name="Adam-Blondon A.-F."/>
            <person name="Weissenbach J."/>
            <person name="Quetier F."/>
            <person name="Wincker P."/>
        </authorList>
    </citation>
    <scope>NUCLEOTIDE SEQUENCE [LARGE SCALE GENOMIC DNA]</scope>
    <source>
        <strain evidence="13">cv. Pinot noir / PN40024</strain>
    </source>
</reference>
<dbReference type="InterPro" id="IPR029044">
    <property type="entry name" value="Nucleotide-diphossugar_trans"/>
</dbReference>
<evidence type="ECO:0000256" key="4">
    <source>
        <dbReference type="ARBA" id="ARBA00022692"/>
    </source>
</evidence>
<keyword evidence="13" id="KW-1185">Reference proteome</keyword>
<sequence>MGLFLSELWFSFYWFLTQFVRWNLVYRYTFKDRLSQRYEKVLPGIDIFVCTADPRIEPPIMVINTVLSVMAYNYPSHKPSVYLSDDGGSDLTFYALLEASRFSKHWLPFCRKFSIEPRSPAAYFSTSPEPHNSNPLMAQEWFSIKVKLSLFDLDSDIYLRDRNRRKHSEQSTMARGIDPKEENSSTCEHKK</sequence>
<dbReference type="FunFam" id="3.90.550.10:FF:000138">
    <property type="entry name" value="Cellulose synthase isolog"/>
    <property type="match status" value="1"/>
</dbReference>